<accession>A0ACC0D9M8</accession>
<dbReference type="EMBL" id="MU394296">
    <property type="protein sequence ID" value="KAI6089225.1"/>
    <property type="molecule type" value="Genomic_DNA"/>
</dbReference>
<evidence type="ECO:0000313" key="1">
    <source>
        <dbReference type="EMBL" id="KAI6089225.1"/>
    </source>
</evidence>
<gene>
    <name evidence="1" type="ORF">F4821DRAFT_257021</name>
</gene>
<name>A0ACC0D9M8_9PEZI</name>
<dbReference type="Proteomes" id="UP001497680">
    <property type="component" value="Unassembled WGS sequence"/>
</dbReference>
<comment type="caution">
    <text evidence="1">The sequence shown here is derived from an EMBL/GenBank/DDBJ whole genome shotgun (WGS) entry which is preliminary data.</text>
</comment>
<organism evidence="1 2">
    <name type="scientific">Hypoxylon rubiginosum</name>
    <dbReference type="NCBI Taxonomy" id="110542"/>
    <lineage>
        <taxon>Eukaryota</taxon>
        <taxon>Fungi</taxon>
        <taxon>Dikarya</taxon>
        <taxon>Ascomycota</taxon>
        <taxon>Pezizomycotina</taxon>
        <taxon>Sordariomycetes</taxon>
        <taxon>Xylariomycetidae</taxon>
        <taxon>Xylariales</taxon>
        <taxon>Hypoxylaceae</taxon>
        <taxon>Hypoxylon</taxon>
    </lineage>
</organism>
<reference evidence="1 2" key="1">
    <citation type="journal article" date="2022" name="New Phytol.">
        <title>Ecological generalism drives hyperdiversity of secondary metabolite gene clusters in xylarialean endophytes.</title>
        <authorList>
            <person name="Franco M.E.E."/>
            <person name="Wisecaver J.H."/>
            <person name="Arnold A.E."/>
            <person name="Ju Y.M."/>
            <person name="Slot J.C."/>
            <person name="Ahrendt S."/>
            <person name="Moore L.P."/>
            <person name="Eastman K.E."/>
            <person name="Scott K."/>
            <person name="Konkel Z."/>
            <person name="Mondo S.J."/>
            <person name="Kuo A."/>
            <person name="Hayes R.D."/>
            <person name="Haridas S."/>
            <person name="Andreopoulos B."/>
            <person name="Riley R."/>
            <person name="LaButti K."/>
            <person name="Pangilinan J."/>
            <person name="Lipzen A."/>
            <person name="Amirebrahimi M."/>
            <person name="Yan J."/>
            <person name="Adam C."/>
            <person name="Keymanesh K."/>
            <person name="Ng V."/>
            <person name="Louie K."/>
            <person name="Northen T."/>
            <person name="Drula E."/>
            <person name="Henrissat B."/>
            <person name="Hsieh H.M."/>
            <person name="Youens-Clark K."/>
            <person name="Lutzoni F."/>
            <person name="Miadlikowska J."/>
            <person name="Eastwood D.C."/>
            <person name="Hamelin R.C."/>
            <person name="Grigoriev I.V."/>
            <person name="U'Ren J.M."/>
        </authorList>
    </citation>
    <scope>NUCLEOTIDE SEQUENCE [LARGE SCALE GENOMIC DNA]</scope>
    <source>
        <strain evidence="1 2">ER1909</strain>
    </source>
</reference>
<evidence type="ECO:0000313" key="2">
    <source>
        <dbReference type="Proteomes" id="UP001497680"/>
    </source>
</evidence>
<sequence>MAATWQFAPAIEYCLDLSAPCYHGTARDPELSVTKNLPQRRHIRVDRPSRESLDSPLYMRDGLHLWLATLAMVLTPSLKSSMLSWLQMRNGPEAKGNKSQRPVDRQEIRLEGITEHDYDREVGAAVGEIIIVSPPSDDARAPAGDSSGAATRAATEQQQQTPGRAESFTASPYSNPPQRTQRGLAQARVLRGAIRGRARLVTTRGRLPASRSAATLTRPRSS</sequence>
<proteinExistence type="predicted"/>
<protein>
    <submittedName>
        <fullName evidence="1">Uncharacterized protein</fullName>
    </submittedName>
</protein>
<keyword evidence="2" id="KW-1185">Reference proteome</keyword>